<sequence>MDHRSQWPPQGPPNGQYGPPRNANGYQPNGYQVPQYPQQSMPQGYPQSQQVSNNPRVVIQQRPSQYPPIQDEIRVQPRAVQPQVATPARNPNPMAQMQNPRIRQVQIPVQRPAQRTNGSTSQRNSIQARSAQTPVSKPVQQSQSYQENPVRSQHRPPNQPSLSQHRAPLQPQSTPQRRTPQRRTPSQTSSSQHRTPVEQQATSQQRSHPQVIIKRSTPQSLSAPTKAQHAPPARALPVDQSVLLLSMADEYVAAARGMGPLAAMAQREADLNRYYKLMATGLGCMETILKRFNLAPRKEAQLRLRYASLLIEETENNVEIEDVLIKGLSLCQRSHLTDLKYSLLHLQARYQFMSSHRAALKSLDQPISEAETFQHIAWVYAFRFLKVSLALQVAGRPETASALQQLHAISNHAERRGDRAIFVTCAALEAMIHLRAPGPDNIEQAQRAIGAARSLQLQTSVQQLGQIVMLIDYLDLSCSLKHGAPDVEKMKALQIKVDTLQKNANGKSGPDIHNFSVLIERSSGGNTTDTTGGIFRKSADGRDELNFSWLSNEDLYALTYYISGLTSLLHNHDRGLSYLQEGLKLNRDNLRLERSATGTIPASINRSSWRITLDWQYRFVLGLLACKQEDWLTAETTLVSLRNQLGNTPFNNTGSFNHLVTYLSGTLDQGRGSIDQALATYGAPVFALPDAGVTFSDFNTDIAILATMNRLLIVRHPAHAEHFLTALLFSQLEPLCANHPNQIFAGAFRILRALTTSEDSINRQKTLISNALSAAQKLQNQQFTTICLTYMTSKFFADTIGDQAIKGARAARSVAKQSRNALWRAVACGLCINTFQRHGLLEDAAHVQREFEAICDKLPPPLKGESVVKDEDGDYEMEE</sequence>
<dbReference type="GO" id="GO:0007064">
    <property type="term" value="P:mitotic sister chromatid cohesion"/>
    <property type="evidence" value="ECO:0007669"/>
    <property type="project" value="InterPro"/>
</dbReference>
<dbReference type="AlphaFoldDB" id="A0A6A6DI02"/>
<dbReference type="PANTHER" id="PTHR21394">
    <property type="entry name" value="MAU2 CHROMATID COHESION FACTOR HOMOLOG"/>
    <property type="match status" value="1"/>
</dbReference>
<evidence type="ECO:0008006" key="11">
    <source>
        <dbReference type="Google" id="ProtNLM"/>
    </source>
</evidence>
<dbReference type="EMBL" id="ML994670">
    <property type="protein sequence ID" value="KAF2179111.1"/>
    <property type="molecule type" value="Genomic_DNA"/>
</dbReference>
<name>A0A6A6DI02_9PEZI</name>
<dbReference type="InterPro" id="IPR019440">
    <property type="entry name" value="MAU2"/>
</dbReference>
<feature type="compositionally biased region" description="Polar residues" evidence="8">
    <location>
        <begin position="216"/>
        <end position="225"/>
    </location>
</feature>
<feature type="compositionally biased region" description="Polar residues" evidence="8">
    <location>
        <begin position="24"/>
        <end position="55"/>
    </location>
</feature>
<keyword evidence="6" id="KW-0539">Nucleus</keyword>
<dbReference type="OrthoDB" id="5565328at2759"/>
<keyword evidence="5" id="KW-0159">Chromosome partition</keyword>
<dbReference type="GO" id="GO:0051301">
    <property type="term" value="P:cell division"/>
    <property type="evidence" value="ECO:0007669"/>
    <property type="project" value="UniProtKB-KW"/>
</dbReference>
<evidence type="ECO:0000256" key="8">
    <source>
        <dbReference type="SAM" id="MobiDB-lite"/>
    </source>
</evidence>
<feature type="compositionally biased region" description="Polar residues" evidence="8">
    <location>
        <begin position="113"/>
        <end position="151"/>
    </location>
</feature>
<evidence type="ECO:0000256" key="5">
    <source>
        <dbReference type="ARBA" id="ARBA00022829"/>
    </source>
</evidence>
<evidence type="ECO:0000256" key="4">
    <source>
        <dbReference type="ARBA" id="ARBA00022776"/>
    </source>
</evidence>
<evidence type="ECO:0000313" key="9">
    <source>
        <dbReference type="EMBL" id="KAF2179111.1"/>
    </source>
</evidence>
<evidence type="ECO:0000256" key="6">
    <source>
        <dbReference type="ARBA" id="ARBA00023242"/>
    </source>
</evidence>
<gene>
    <name evidence="9" type="ORF">K469DRAFT_674812</name>
</gene>
<dbReference type="GO" id="GO:0005634">
    <property type="term" value="C:nucleus"/>
    <property type="evidence" value="ECO:0007669"/>
    <property type="project" value="UniProtKB-SubCell"/>
</dbReference>
<comment type="similarity">
    <text evidence="2">Belongs to the SCC4/mau-2 family.</text>
</comment>
<dbReference type="GO" id="GO:0007059">
    <property type="term" value="P:chromosome segregation"/>
    <property type="evidence" value="ECO:0007669"/>
    <property type="project" value="UniProtKB-KW"/>
</dbReference>
<keyword evidence="4" id="KW-0498">Mitosis</keyword>
<feature type="compositionally biased region" description="Low complexity" evidence="8">
    <location>
        <begin position="171"/>
        <end position="194"/>
    </location>
</feature>
<dbReference type="Pfam" id="PF10345">
    <property type="entry name" value="Cohesin_load"/>
    <property type="match status" value="1"/>
</dbReference>
<keyword evidence="10" id="KW-1185">Reference proteome</keyword>
<keyword evidence="3" id="KW-0132">Cell division</keyword>
<accession>A0A6A6DI02</accession>
<protein>
    <recommendedName>
        <fullName evidence="11">Cohesin loading factor-domain-containing protein</fullName>
    </recommendedName>
</protein>
<proteinExistence type="inferred from homology"/>
<organism evidence="9 10">
    <name type="scientific">Zopfia rhizophila CBS 207.26</name>
    <dbReference type="NCBI Taxonomy" id="1314779"/>
    <lineage>
        <taxon>Eukaryota</taxon>
        <taxon>Fungi</taxon>
        <taxon>Dikarya</taxon>
        <taxon>Ascomycota</taxon>
        <taxon>Pezizomycotina</taxon>
        <taxon>Dothideomycetes</taxon>
        <taxon>Dothideomycetes incertae sedis</taxon>
        <taxon>Zopfiaceae</taxon>
        <taxon>Zopfia</taxon>
    </lineage>
</organism>
<evidence type="ECO:0000256" key="3">
    <source>
        <dbReference type="ARBA" id="ARBA00022618"/>
    </source>
</evidence>
<feature type="region of interest" description="Disordered" evidence="8">
    <location>
        <begin position="1"/>
        <end position="234"/>
    </location>
</feature>
<comment type="subcellular location">
    <subcellularLocation>
        <location evidence="1">Nucleus</location>
    </subcellularLocation>
</comment>
<dbReference type="Proteomes" id="UP000800200">
    <property type="component" value="Unassembled WGS sequence"/>
</dbReference>
<evidence type="ECO:0000256" key="7">
    <source>
        <dbReference type="ARBA" id="ARBA00023306"/>
    </source>
</evidence>
<feature type="compositionally biased region" description="Polar residues" evidence="8">
    <location>
        <begin position="197"/>
        <end position="208"/>
    </location>
</feature>
<evidence type="ECO:0000256" key="1">
    <source>
        <dbReference type="ARBA" id="ARBA00004123"/>
    </source>
</evidence>
<evidence type="ECO:0000313" key="10">
    <source>
        <dbReference type="Proteomes" id="UP000800200"/>
    </source>
</evidence>
<evidence type="ECO:0000256" key="2">
    <source>
        <dbReference type="ARBA" id="ARBA00008585"/>
    </source>
</evidence>
<reference evidence="9" key="1">
    <citation type="journal article" date="2020" name="Stud. Mycol.">
        <title>101 Dothideomycetes genomes: a test case for predicting lifestyles and emergence of pathogens.</title>
        <authorList>
            <person name="Haridas S."/>
            <person name="Albert R."/>
            <person name="Binder M."/>
            <person name="Bloem J."/>
            <person name="Labutti K."/>
            <person name="Salamov A."/>
            <person name="Andreopoulos B."/>
            <person name="Baker S."/>
            <person name="Barry K."/>
            <person name="Bills G."/>
            <person name="Bluhm B."/>
            <person name="Cannon C."/>
            <person name="Castanera R."/>
            <person name="Culley D."/>
            <person name="Daum C."/>
            <person name="Ezra D."/>
            <person name="Gonzalez J."/>
            <person name="Henrissat B."/>
            <person name="Kuo A."/>
            <person name="Liang C."/>
            <person name="Lipzen A."/>
            <person name="Lutzoni F."/>
            <person name="Magnuson J."/>
            <person name="Mondo S."/>
            <person name="Nolan M."/>
            <person name="Ohm R."/>
            <person name="Pangilinan J."/>
            <person name="Park H.-J."/>
            <person name="Ramirez L."/>
            <person name="Alfaro M."/>
            <person name="Sun H."/>
            <person name="Tritt A."/>
            <person name="Yoshinaga Y."/>
            <person name="Zwiers L.-H."/>
            <person name="Turgeon B."/>
            <person name="Goodwin S."/>
            <person name="Spatafora J."/>
            <person name="Crous P."/>
            <person name="Grigoriev I."/>
        </authorList>
    </citation>
    <scope>NUCLEOTIDE SEQUENCE</scope>
    <source>
        <strain evidence="9">CBS 207.26</strain>
    </source>
</reference>
<keyword evidence="7" id="KW-0131">Cell cycle</keyword>